<feature type="domain" description="Alginate export" evidence="2">
    <location>
        <begin position="114"/>
        <end position="450"/>
    </location>
</feature>
<dbReference type="Gene3D" id="2.40.160.100">
    <property type="match status" value="1"/>
</dbReference>
<feature type="chain" id="PRO_5045938064" description="Alginate export domain-containing protein" evidence="1">
    <location>
        <begin position="23"/>
        <end position="464"/>
    </location>
</feature>
<evidence type="ECO:0000313" key="3">
    <source>
        <dbReference type="EMBL" id="WPL18501.1"/>
    </source>
</evidence>
<evidence type="ECO:0000313" key="4">
    <source>
        <dbReference type="Proteomes" id="UP001432180"/>
    </source>
</evidence>
<evidence type="ECO:0000259" key="2">
    <source>
        <dbReference type="Pfam" id="PF13372"/>
    </source>
</evidence>
<protein>
    <recommendedName>
        <fullName evidence="2">Alginate export domain-containing protein</fullName>
    </recommendedName>
</protein>
<dbReference type="InterPro" id="IPR053728">
    <property type="entry name" value="Alginate_Permeability_Chnl"/>
</dbReference>
<dbReference type="InterPro" id="IPR025388">
    <property type="entry name" value="Alginate_export_dom"/>
</dbReference>
<feature type="signal peptide" evidence="1">
    <location>
        <begin position="1"/>
        <end position="22"/>
    </location>
</feature>
<keyword evidence="4" id="KW-1185">Reference proteome</keyword>
<dbReference type="Pfam" id="PF13372">
    <property type="entry name" value="Alginate_exp"/>
    <property type="match status" value="1"/>
</dbReference>
<sequence length="464" mass="52555">MTFNPRQSGLLVATLLSTAALAAPEQASNPFDWGADLRLRQIYIGNVGLDNNSATADRNFQRLRLRLWGNYKPNEQFGINTRLIWEGRHYGQPDTNSYPLPGFEDWYSGGILFDQLNVDLKPIASLPLTFKLGRQDLIFGNGWLILDGTPLDGSRTIYFDAARATYELEAIDTTIDLVYIDQDADTGRFPQPLNDDIEDQTEQYETGAILYLRNKSLLQDGLVDGYFIYKHNREKLTNYVPGLDSLRKNNGAPFPSPSDTGDIHGLGARIDTKLTDTWSLRAETIYEWGTRNDADLSAFGFNGRLGYLLGGPLKQSVHFEYEYLSGNDPDSGTDQAFDPLWARWPQWSELMVYQWPLESRVAEATNLQRLNIGWGALAHDTTTVTVNYHALWANENSTRTASQLANITDDGKFRGHLFTSWIKTKVNKHLSGHLVAEYLLPGNYYAKDRRDNSYFVRAEINLAW</sequence>
<dbReference type="RefSeq" id="WP_328984260.1">
    <property type="nucleotide sequence ID" value="NZ_CP121472.1"/>
</dbReference>
<name>A0ABZ0SBV3_9GAMM</name>
<reference evidence="3 4" key="1">
    <citation type="journal article" date="2023" name="Microorganisms">
        <title>Thiorhodovibrio frisius and Trv. litoralis spp. nov., Two Novel Members from a Clade of Fastidious Purple Sulfur Bacteria That Exhibit Unique Red-Shifted Light-Harvesting Capabilities.</title>
        <authorList>
            <person name="Methner A."/>
            <person name="Kuzyk S.B."/>
            <person name="Petersen J."/>
            <person name="Bauer S."/>
            <person name="Brinkmann H."/>
            <person name="Sichau K."/>
            <person name="Wanner G."/>
            <person name="Wolf J."/>
            <person name="Neumann-Schaal M."/>
            <person name="Henke P."/>
            <person name="Tank M."/>
            <person name="Sproer C."/>
            <person name="Bunk B."/>
            <person name="Overmann J."/>
        </authorList>
    </citation>
    <scope>NUCLEOTIDE SEQUENCE [LARGE SCALE GENOMIC DNA]</scope>
    <source>
        <strain evidence="3 4">DSM 6702</strain>
    </source>
</reference>
<gene>
    <name evidence="3" type="ORF">Thiowin_03574</name>
</gene>
<proteinExistence type="predicted"/>
<organism evidence="3 4">
    <name type="scientific">Thiorhodovibrio winogradskyi</name>
    <dbReference type="NCBI Taxonomy" id="77007"/>
    <lineage>
        <taxon>Bacteria</taxon>
        <taxon>Pseudomonadati</taxon>
        <taxon>Pseudomonadota</taxon>
        <taxon>Gammaproteobacteria</taxon>
        <taxon>Chromatiales</taxon>
        <taxon>Chromatiaceae</taxon>
        <taxon>Thiorhodovibrio</taxon>
    </lineage>
</organism>
<evidence type="ECO:0000256" key="1">
    <source>
        <dbReference type="SAM" id="SignalP"/>
    </source>
</evidence>
<dbReference type="Proteomes" id="UP001432180">
    <property type="component" value="Chromosome"/>
</dbReference>
<keyword evidence="1" id="KW-0732">Signal</keyword>
<accession>A0ABZ0SBV3</accession>
<dbReference type="EMBL" id="CP121472">
    <property type="protein sequence ID" value="WPL18501.1"/>
    <property type="molecule type" value="Genomic_DNA"/>
</dbReference>